<organism evidence="1 2">
    <name type="scientific">Arthrobacter koreensis</name>
    <dbReference type="NCBI Taxonomy" id="199136"/>
    <lineage>
        <taxon>Bacteria</taxon>
        <taxon>Bacillati</taxon>
        <taxon>Actinomycetota</taxon>
        <taxon>Actinomycetes</taxon>
        <taxon>Micrococcales</taxon>
        <taxon>Micrococcaceae</taxon>
        <taxon>Arthrobacter</taxon>
    </lineage>
</organism>
<dbReference type="EMBL" id="CP106856">
    <property type="protein sequence ID" value="UYB35356.1"/>
    <property type="molecule type" value="Genomic_DNA"/>
</dbReference>
<accession>A0ABY6FQ70</accession>
<keyword evidence="2" id="KW-1185">Reference proteome</keyword>
<reference evidence="1" key="1">
    <citation type="submission" date="2022-09" db="EMBL/GenBank/DDBJ databases">
        <authorList>
            <person name="Li D."/>
            <person name="Cheng J."/>
            <person name="Li Y."/>
        </authorList>
    </citation>
    <scope>NUCLEOTIDE SEQUENCE</scope>
    <source>
        <strain evidence="1">DL</strain>
    </source>
</reference>
<sequence>MDDFPAAEPRLEPFASQQAGEPLEALSGLAVTQDFRSKGPWLSPAAQDVLLLLGRGGKLGRFGLGTAQEGLEELEATGLVTGRGRLTAEGRLVASPLDGTSGSVQFAAACGGQKSAFYGALGSEGVLVLAGPSCARLRMGDQGDPGRRQVDFLSLDQFFPALAAWLGLGPSWLLDAEVSISPEAVQARMSGASGAEVPLPEKADAAVRHMWEQEWFIWQQVDGRTDLQTGIQAGPAGTWQLVNSERGLLLKPWPSAQAYRGLLQTVSAELA</sequence>
<evidence type="ECO:0000313" key="1">
    <source>
        <dbReference type="EMBL" id="UYB35356.1"/>
    </source>
</evidence>
<proteinExistence type="predicted"/>
<dbReference type="Proteomes" id="UP001063368">
    <property type="component" value="Chromosome"/>
</dbReference>
<name>A0ABY6FQ70_9MICC</name>
<gene>
    <name evidence="1" type="ORF">N9A08_12045</name>
</gene>
<evidence type="ECO:0000313" key="2">
    <source>
        <dbReference type="Proteomes" id="UP001063368"/>
    </source>
</evidence>
<dbReference type="RefSeq" id="WP_263127387.1">
    <property type="nucleotide sequence ID" value="NZ_CP106856.1"/>
</dbReference>
<protein>
    <submittedName>
        <fullName evidence="1">Uncharacterized protein</fullName>
    </submittedName>
</protein>